<dbReference type="Proteomes" id="UP001500064">
    <property type="component" value="Unassembled WGS sequence"/>
</dbReference>
<evidence type="ECO:0000256" key="2">
    <source>
        <dbReference type="SAM" id="MobiDB-lite"/>
    </source>
</evidence>
<feature type="region of interest" description="Disordered" evidence="2">
    <location>
        <begin position="115"/>
        <end position="139"/>
    </location>
</feature>
<keyword evidence="1" id="KW-0810">Translation regulation</keyword>
<dbReference type="Gene3D" id="3.30.160.100">
    <property type="entry name" value="Ribosome hibernation promotion factor-like"/>
    <property type="match status" value="1"/>
</dbReference>
<dbReference type="RefSeq" id="WP_346109858.1">
    <property type="nucleotide sequence ID" value="NZ_BAAAMU010000050.1"/>
</dbReference>
<sequence>MTHRHAPVAVDPADVRIQTRGPIRPGDVEHARLTVAALTRLAHEPVLDVRVKLAAAPGPTVEQPYTAQANLDVNGRLVRAQAAARSTHAAIHLLHDRLRTRLRRTARDWENLRGRRPDDADHEWRHAGPPRKPLPYFPRPIGRRQVVRRKTYDLDRLTCDEAALDLERLDYDFHLFTETATGQDSVLYRTDGGCRLAQVTPQPARLGPVSVPLTFSPASAPRLTVAQATARLEATGLPFVFFADAGTGRGQVLYHRYDGDYGLITAAGERA</sequence>
<evidence type="ECO:0000313" key="5">
    <source>
        <dbReference type="Proteomes" id="UP001500064"/>
    </source>
</evidence>
<organism evidence="4 5">
    <name type="scientific">Nonomuraea maheshkhaliensis</name>
    <dbReference type="NCBI Taxonomy" id="419590"/>
    <lineage>
        <taxon>Bacteria</taxon>
        <taxon>Bacillati</taxon>
        <taxon>Actinomycetota</taxon>
        <taxon>Actinomycetes</taxon>
        <taxon>Streptosporangiales</taxon>
        <taxon>Streptosporangiaceae</taxon>
        <taxon>Nonomuraea</taxon>
    </lineage>
</organism>
<feature type="domain" description="Sigma 54 modulation/S30EA ribosomal protein C-terminal" evidence="3">
    <location>
        <begin position="144"/>
        <end position="193"/>
    </location>
</feature>
<dbReference type="InterPro" id="IPR032528">
    <property type="entry name" value="Ribosom_S30AE_C"/>
</dbReference>
<dbReference type="PANTHER" id="PTHR33231">
    <property type="entry name" value="30S RIBOSOMAL PROTEIN"/>
    <property type="match status" value="1"/>
</dbReference>
<comment type="caution">
    <text evidence="4">The sequence shown here is derived from an EMBL/GenBank/DDBJ whole genome shotgun (WGS) entry which is preliminary data.</text>
</comment>
<name>A0ABP4RQF5_9ACTN</name>
<dbReference type="SUPFAM" id="SSF69754">
    <property type="entry name" value="Ribosome binding protein Y (YfiA homologue)"/>
    <property type="match status" value="1"/>
</dbReference>
<gene>
    <name evidence="4" type="ORF">GCM10009733_059900</name>
</gene>
<dbReference type="InterPro" id="IPR003489">
    <property type="entry name" value="RHF/RaiA"/>
</dbReference>
<evidence type="ECO:0000259" key="3">
    <source>
        <dbReference type="Pfam" id="PF16321"/>
    </source>
</evidence>
<feature type="compositionally biased region" description="Basic and acidic residues" evidence="2">
    <location>
        <begin position="115"/>
        <end position="126"/>
    </location>
</feature>
<keyword evidence="5" id="KW-1185">Reference proteome</keyword>
<proteinExistence type="predicted"/>
<reference evidence="5" key="1">
    <citation type="journal article" date="2019" name="Int. J. Syst. Evol. Microbiol.">
        <title>The Global Catalogue of Microorganisms (GCM) 10K type strain sequencing project: providing services to taxonomists for standard genome sequencing and annotation.</title>
        <authorList>
            <consortium name="The Broad Institute Genomics Platform"/>
            <consortium name="The Broad Institute Genome Sequencing Center for Infectious Disease"/>
            <person name="Wu L."/>
            <person name="Ma J."/>
        </authorList>
    </citation>
    <scope>NUCLEOTIDE SEQUENCE [LARGE SCALE GENOMIC DNA]</scope>
    <source>
        <strain evidence="5">JCM 13929</strain>
    </source>
</reference>
<dbReference type="InterPro" id="IPR050574">
    <property type="entry name" value="HPF/YfiA_ribosome-assoc"/>
</dbReference>
<dbReference type="Gene3D" id="3.30.505.50">
    <property type="entry name" value="Sigma 54 modulation/S30EA ribosomal protein, C-terminal domain"/>
    <property type="match status" value="2"/>
</dbReference>
<dbReference type="Pfam" id="PF02482">
    <property type="entry name" value="Ribosomal_S30AE"/>
    <property type="match status" value="1"/>
</dbReference>
<feature type="domain" description="Sigma 54 modulation/S30EA ribosomal protein C-terminal" evidence="3">
    <location>
        <begin position="220"/>
        <end position="263"/>
    </location>
</feature>
<dbReference type="InterPro" id="IPR038416">
    <property type="entry name" value="Ribosom_S30AE_C_sf"/>
</dbReference>
<dbReference type="Pfam" id="PF16321">
    <property type="entry name" value="Ribosom_S30AE_C"/>
    <property type="match status" value="2"/>
</dbReference>
<dbReference type="PANTHER" id="PTHR33231:SF1">
    <property type="entry name" value="30S RIBOSOMAL PROTEIN"/>
    <property type="match status" value="1"/>
</dbReference>
<dbReference type="InterPro" id="IPR036567">
    <property type="entry name" value="RHF-like"/>
</dbReference>
<accession>A0ABP4RQF5</accession>
<dbReference type="EMBL" id="BAAAMU010000050">
    <property type="protein sequence ID" value="GAA1654554.1"/>
    <property type="molecule type" value="Genomic_DNA"/>
</dbReference>
<evidence type="ECO:0000313" key="4">
    <source>
        <dbReference type="EMBL" id="GAA1654554.1"/>
    </source>
</evidence>
<evidence type="ECO:0000256" key="1">
    <source>
        <dbReference type="ARBA" id="ARBA00022845"/>
    </source>
</evidence>
<protein>
    <submittedName>
        <fullName evidence="4">HPF/RaiA family ribosome-associated protein</fullName>
    </submittedName>
</protein>